<dbReference type="Proteomes" id="UP001596161">
    <property type="component" value="Unassembled WGS sequence"/>
</dbReference>
<dbReference type="EMBL" id="JBHSKT010000003">
    <property type="protein sequence ID" value="MFC5270407.1"/>
    <property type="molecule type" value="Genomic_DNA"/>
</dbReference>
<evidence type="ECO:0000313" key="5">
    <source>
        <dbReference type="Proteomes" id="UP001596161"/>
    </source>
</evidence>
<dbReference type="RefSeq" id="WP_378016777.1">
    <property type="nucleotide sequence ID" value="NZ_JBHSKT010000003.1"/>
</dbReference>
<comment type="function">
    <text evidence="1">May be involved in the biogenesis of curli organelles.</text>
</comment>
<dbReference type="Pfam" id="PF10614">
    <property type="entry name" value="CsgF"/>
    <property type="match status" value="1"/>
</dbReference>
<dbReference type="InterPro" id="IPR018893">
    <property type="entry name" value="T8SS_CsgF"/>
</dbReference>
<protein>
    <recommendedName>
        <fullName evidence="2">Curli production assembly/transport component CsgF</fullName>
    </recommendedName>
</protein>
<accession>A0ABW0E7Q8</accession>
<sequence length="152" mass="17006">MIINLPKNEIMKKLAFILICLIGFFLLAQKVSAQDFVYEPKNPAFGGNTFNYQWLQSSATAQNKLEDENSQFKDLLDNDPLKSFQDRLNQQILSELSRRLIAQQFGDSGLKDGKFAIGDYEIDISSASDGVNVVVQDIVTGNQTTITIPKMP</sequence>
<comment type="caution">
    <text evidence="4">The sequence shown here is derived from an EMBL/GenBank/DDBJ whole genome shotgun (WGS) entry which is preliminary data.</text>
</comment>
<evidence type="ECO:0000256" key="2">
    <source>
        <dbReference type="ARBA" id="ARBA00014031"/>
    </source>
</evidence>
<name>A0ABW0E7Q8_9BACT</name>
<evidence type="ECO:0000313" key="4">
    <source>
        <dbReference type="EMBL" id="MFC5270407.1"/>
    </source>
</evidence>
<keyword evidence="5" id="KW-1185">Reference proteome</keyword>
<evidence type="ECO:0000256" key="3">
    <source>
        <dbReference type="ARBA" id="ARBA00022729"/>
    </source>
</evidence>
<keyword evidence="3" id="KW-0732">Signal</keyword>
<reference evidence="5" key="1">
    <citation type="journal article" date="2019" name="Int. J. Syst. Evol. Microbiol.">
        <title>The Global Catalogue of Microorganisms (GCM) 10K type strain sequencing project: providing services to taxonomists for standard genome sequencing and annotation.</title>
        <authorList>
            <consortium name="The Broad Institute Genomics Platform"/>
            <consortium name="The Broad Institute Genome Sequencing Center for Infectious Disease"/>
            <person name="Wu L."/>
            <person name="Ma J."/>
        </authorList>
    </citation>
    <scope>NUCLEOTIDE SEQUENCE [LARGE SCALE GENOMIC DNA]</scope>
    <source>
        <strain evidence="5">KACC 12602</strain>
    </source>
</reference>
<proteinExistence type="predicted"/>
<gene>
    <name evidence="4" type="ORF">ACFPIB_07295</name>
</gene>
<organism evidence="4 5">
    <name type="scientific">Adhaeribacter terreus</name>
    <dbReference type="NCBI Taxonomy" id="529703"/>
    <lineage>
        <taxon>Bacteria</taxon>
        <taxon>Pseudomonadati</taxon>
        <taxon>Bacteroidota</taxon>
        <taxon>Cytophagia</taxon>
        <taxon>Cytophagales</taxon>
        <taxon>Hymenobacteraceae</taxon>
        <taxon>Adhaeribacter</taxon>
    </lineage>
</organism>
<evidence type="ECO:0000256" key="1">
    <source>
        <dbReference type="ARBA" id="ARBA00003989"/>
    </source>
</evidence>